<comment type="caution">
    <text evidence="3">The sequence shown here is derived from an EMBL/GenBank/DDBJ whole genome shotgun (WGS) entry which is preliminary data.</text>
</comment>
<dbReference type="CDD" id="cd09630">
    <property type="entry name" value="CDH_like_cytochrome"/>
    <property type="match status" value="1"/>
</dbReference>
<feature type="domain" description="Cellobiose dehydrogenase-like cytochrome" evidence="2">
    <location>
        <begin position="22"/>
        <end position="202"/>
    </location>
</feature>
<feature type="signal peptide" evidence="1">
    <location>
        <begin position="1"/>
        <end position="19"/>
    </location>
</feature>
<keyword evidence="1" id="KW-0732">Signal</keyword>
<evidence type="ECO:0000313" key="4">
    <source>
        <dbReference type="Proteomes" id="UP000799429"/>
    </source>
</evidence>
<dbReference type="EMBL" id="MU006092">
    <property type="protein sequence ID" value="KAF2840649.1"/>
    <property type="molecule type" value="Genomic_DNA"/>
</dbReference>
<dbReference type="Gene3D" id="2.60.40.1210">
    <property type="entry name" value="Cellobiose dehydrogenase, cytochrome domain"/>
    <property type="match status" value="1"/>
</dbReference>
<protein>
    <submittedName>
        <fullName evidence="3">Iron reductase domain protein</fullName>
    </submittedName>
</protein>
<sequence length="209" mass="22637">MRWNLAFTIAAALVTLVSAVFDAETGFTFSQYNAAYAIGKSITFRIAVPANVPENASYDSVIQIAAPTDVGWGGLAWGGKMINNPLSVAWQNAQSAVISSRWAPSHSTPQTYTGAQYTVLRTGTRTNGTYWQVTAKCSGCTSFNDVSGRRVILNSRGSNRLAFAYSRARPSQPSSNSSSFPVHEVTNYWAHDFSQGVNSNFDALVTKNM</sequence>
<dbReference type="OrthoDB" id="413885at2759"/>
<evidence type="ECO:0000313" key="3">
    <source>
        <dbReference type="EMBL" id="KAF2840649.1"/>
    </source>
</evidence>
<dbReference type="PANTHER" id="PTHR47797">
    <property type="entry name" value="DEHYDROGENASE, PUTATIVE (AFU_ORTHOLOGUE AFUA_8G05805)-RELATED"/>
    <property type="match status" value="1"/>
</dbReference>
<dbReference type="PANTHER" id="PTHR47797:SF5">
    <property type="entry name" value="CELLOBIOSE DEHYDROGENASE CYTOCHROME DOMAIN-CONTAINING PROTEIN"/>
    <property type="match status" value="1"/>
</dbReference>
<reference evidence="3" key="1">
    <citation type="journal article" date="2020" name="Stud. Mycol.">
        <title>101 Dothideomycetes genomes: a test case for predicting lifestyles and emergence of pathogens.</title>
        <authorList>
            <person name="Haridas S."/>
            <person name="Albert R."/>
            <person name="Binder M."/>
            <person name="Bloem J."/>
            <person name="Labutti K."/>
            <person name="Salamov A."/>
            <person name="Andreopoulos B."/>
            <person name="Baker S."/>
            <person name="Barry K."/>
            <person name="Bills G."/>
            <person name="Bluhm B."/>
            <person name="Cannon C."/>
            <person name="Castanera R."/>
            <person name="Culley D."/>
            <person name="Daum C."/>
            <person name="Ezra D."/>
            <person name="Gonzalez J."/>
            <person name="Henrissat B."/>
            <person name="Kuo A."/>
            <person name="Liang C."/>
            <person name="Lipzen A."/>
            <person name="Lutzoni F."/>
            <person name="Magnuson J."/>
            <person name="Mondo S."/>
            <person name="Nolan M."/>
            <person name="Ohm R."/>
            <person name="Pangilinan J."/>
            <person name="Park H.-J."/>
            <person name="Ramirez L."/>
            <person name="Alfaro M."/>
            <person name="Sun H."/>
            <person name="Tritt A."/>
            <person name="Yoshinaga Y."/>
            <person name="Zwiers L.-H."/>
            <person name="Turgeon B."/>
            <person name="Goodwin S."/>
            <person name="Spatafora J."/>
            <person name="Crous P."/>
            <person name="Grigoriev I."/>
        </authorList>
    </citation>
    <scope>NUCLEOTIDE SEQUENCE</scope>
    <source>
        <strain evidence="3">CBS 101060</strain>
    </source>
</reference>
<evidence type="ECO:0000256" key="1">
    <source>
        <dbReference type="SAM" id="SignalP"/>
    </source>
</evidence>
<gene>
    <name evidence="3" type="ORF">M501DRAFT_950947</name>
</gene>
<dbReference type="Pfam" id="PF16010">
    <property type="entry name" value="CDH-cyt"/>
    <property type="match status" value="1"/>
</dbReference>
<dbReference type="InterPro" id="IPR015920">
    <property type="entry name" value="Cellobiose_DH-like_cyt"/>
</dbReference>
<feature type="chain" id="PRO_5040514108" evidence="1">
    <location>
        <begin position="20"/>
        <end position="209"/>
    </location>
</feature>
<accession>A0A9P4SE16</accession>
<proteinExistence type="predicted"/>
<dbReference type="SUPFAM" id="SSF49344">
    <property type="entry name" value="CBD9-like"/>
    <property type="match status" value="1"/>
</dbReference>
<evidence type="ECO:0000259" key="2">
    <source>
        <dbReference type="Pfam" id="PF16010"/>
    </source>
</evidence>
<keyword evidence="4" id="KW-1185">Reference proteome</keyword>
<dbReference type="Proteomes" id="UP000799429">
    <property type="component" value="Unassembled WGS sequence"/>
</dbReference>
<dbReference type="AlphaFoldDB" id="A0A9P4SE16"/>
<name>A0A9P4SE16_9PEZI</name>
<organism evidence="3 4">
    <name type="scientific">Patellaria atrata CBS 101060</name>
    <dbReference type="NCBI Taxonomy" id="1346257"/>
    <lineage>
        <taxon>Eukaryota</taxon>
        <taxon>Fungi</taxon>
        <taxon>Dikarya</taxon>
        <taxon>Ascomycota</taxon>
        <taxon>Pezizomycotina</taxon>
        <taxon>Dothideomycetes</taxon>
        <taxon>Dothideomycetes incertae sedis</taxon>
        <taxon>Patellariales</taxon>
        <taxon>Patellariaceae</taxon>
        <taxon>Patellaria</taxon>
    </lineage>
</organism>